<dbReference type="AlphaFoldDB" id="A0A5E4MUM0"/>
<dbReference type="Proteomes" id="UP000325440">
    <property type="component" value="Unassembled WGS sequence"/>
</dbReference>
<sequence length="298" mass="32916">MFPVRRRATIKGCGLINTLINKLPVELHLPADRNKTDYILENRAWERFKAKDVGYREKTAAWVETSGMRAKRKLGAGCGFKDAVKAAKKVLKKNVCDKNVCTLTRKCIAAGVIPIPKSGGMLQLIPIFAGLPALSSLAGGAASVAKAIGEFNRTKPTHLGNGLYLTPHKGSKYKITGGEGLFLGSYKNTHGEGLFLAPHKKNIRGEGLYLNPHKGREAKKSAKKKKKLITTLPDRALYDYEIIKYANAMKIPHFRSVFSRDRLPFAPKQTECAVINLGRENSKGTHWVAYKKFGKIVD</sequence>
<name>A0A5E4MUM0_9HEMI</name>
<keyword evidence="2" id="KW-1185">Reference proteome</keyword>
<evidence type="ECO:0000313" key="2">
    <source>
        <dbReference type="Proteomes" id="UP000325440"/>
    </source>
</evidence>
<evidence type="ECO:0000313" key="1">
    <source>
        <dbReference type="EMBL" id="VVC35992.1"/>
    </source>
</evidence>
<reference evidence="1 2" key="1">
    <citation type="submission" date="2019-08" db="EMBL/GenBank/DDBJ databases">
        <authorList>
            <person name="Alioto T."/>
            <person name="Alioto T."/>
            <person name="Gomez Garrido J."/>
        </authorList>
    </citation>
    <scope>NUCLEOTIDE SEQUENCE [LARGE SCALE GENOMIC DNA]</scope>
</reference>
<protein>
    <submittedName>
        <fullName evidence="1">Uncharacterized protein</fullName>
    </submittedName>
</protein>
<dbReference type="OrthoDB" id="6622896at2759"/>
<accession>A0A5E4MUM0</accession>
<dbReference type="EMBL" id="CABPRJ010001430">
    <property type="protein sequence ID" value="VVC35992.1"/>
    <property type="molecule type" value="Genomic_DNA"/>
</dbReference>
<proteinExistence type="predicted"/>
<organism evidence="1 2">
    <name type="scientific">Cinara cedri</name>
    <dbReference type="NCBI Taxonomy" id="506608"/>
    <lineage>
        <taxon>Eukaryota</taxon>
        <taxon>Metazoa</taxon>
        <taxon>Ecdysozoa</taxon>
        <taxon>Arthropoda</taxon>
        <taxon>Hexapoda</taxon>
        <taxon>Insecta</taxon>
        <taxon>Pterygota</taxon>
        <taxon>Neoptera</taxon>
        <taxon>Paraneoptera</taxon>
        <taxon>Hemiptera</taxon>
        <taxon>Sternorrhyncha</taxon>
        <taxon>Aphidomorpha</taxon>
        <taxon>Aphidoidea</taxon>
        <taxon>Aphididae</taxon>
        <taxon>Lachninae</taxon>
        <taxon>Cinara</taxon>
    </lineage>
</organism>
<gene>
    <name evidence="1" type="ORF">CINCED_3A008176</name>
</gene>